<feature type="compositionally biased region" description="Low complexity" evidence="1">
    <location>
        <begin position="166"/>
        <end position="175"/>
    </location>
</feature>
<evidence type="ECO:0000313" key="3">
    <source>
        <dbReference type="Proteomes" id="UP000750711"/>
    </source>
</evidence>
<dbReference type="AlphaFoldDB" id="A0A9P8IGC4"/>
<name>A0A9P8IGC4_9PEZI</name>
<sequence>MEHLAGYLPGSAGSDAYMVFDTDSWDCTGELAEMVGEYCRVNQKFSQRLGSPVRLHKYWVDIDFPEAPPPEYERSGIEISEEYISWTTRPVTARNYNRLRQALWPTSLSNSFLASYLAVFSYNWAKVKEVFGIDPKQQKRDQQATQDGVFRITQSQTEGLEKRSDTASAPSTSDSPAPPGPGVASEKDDPSRESTPKSVMSETSKDVLPPLPPIPQANEHMSAPVSAFRSTLKRTWRPVVPTAPRGSVIVSGLVEVVGTKAVCVIDVRAAYDPAKSKWEVVTVGTRRFQYHSQAPRGGP</sequence>
<accession>A0A9P8IGC4</accession>
<reference evidence="2" key="1">
    <citation type="submission" date="2021-03" db="EMBL/GenBank/DDBJ databases">
        <title>Comparative genomics and phylogenomic investigation of the class Geoglossomycetes provide insights into ecological specialization and systematics.</title>
        <authorList>
            <person name="Melie T."/>
            <person name="Pirro S."/>
            <person name="Miller A.N."/>
            <person name="Quandt A."/>
        </authorList>
    </citation>
    <scope>NUCLEOTIDE SEQUENCE</scope>
    <source>
        <strain evidence="2">CAQ_001_2017</strain>
    </source>
</reference>
<dbReference type="Proteomes" id="UP000750711">
    <property type="component" value="Unassembled WGS sequence"/>
</dbReference>
<organism evidence="2 3">
    <name type="scientific">Trichoglossum hirsutum</name>
    <dbReference type="NCBI Taxonomy" id="265104"/>
    <lineage>
        <taxon>Eukaryota</taxon>
        <taxon>Fungi</taxon>
        <taxon>Dikarya</taxon>
        <taxon>Ascomycota</taxon>
        <taxon>Pezizomycotina</taxon>
        <taxon>Geoglossomycetes</taxon>
        <taxon>Geoglossales</taxon>
        <taxon>Geoglossaceae</taxon>
        <taxon>Trichoglossum</taxon>
    </lineage>
</organism>
<evidence type="ECO:0000256" key="1">
    <source>
        <dbReference type="SAM" id="MobiDB-lite"/>
    </source>
</evidence>
<evidence type="ECO:0000313" key="2">
    <source>
        <dbReference type="EMBL" id="KAH0551718.1"/>
    </source>
</evidence>
<comment type="caution">
    <text evidence="2">The sequence shown here is derived from an EMBL/GenBank/DDBJ whole genome shotgun (WGS) entry which is preliminary data.</text>
</comment>
<keyword evidence="3" id="KW-1185">Reference proteome</keyword>
<proteinExistence type="predicted"/>
<gene>
    <name evidence="2" type="ORF">GP486_007062</name>
</gene>
<dbReference type="EMBL" id="JAGHQM010001814">
    <property type="protein sequence ID" value="KAH0551718.1"/>
    <property type="molecule type" value="Genomic_DNA"/>
</dbReference>
<protein>
    <submittedName>
        <fullName evidence="2">Uncharacterized protein</fullName>
    </submittedName>
</protein>
<feature type="region of interest" description="Disordered" evidence="1">
    <location>
        <begin position="136"/>
        <end position="221"/>
    </location>
</feature>
<feature type="compositionally biased region" description="Basic and acidic residues" evidence="1">
    <location>
        <begin position="185"/>
        <end position="195"/>
    </location>
</feature>